<dbReference type="EMBL" id="WBKG01000057">
    <property type="protein sequence ID" value="KAB1977849.1"/>
    <property type="molecule type" value="Genomic_DNA"/>
</dbReference>
<comment type="caution">
    <text evidence="2">The sequence shown here is derived from an EMBL/GenBank/DDBJ whole genome shotgun (WGS) entry which is preliminary data.</text>
</comment>
<feature type="region of interest" description="Disordered" evidence="1">
    <location>
        <begin position="1"/>
        <end position="63"/>
    </location>
</feature>
<proteinExistence type="predicted"/>
<protein>
    <submittedName>
        <fullName evidence="2">Uncharacterized protein</fullName>
    </submittedName>
</protein>
<organism evidence="2 3">
    <name type="scientific">Streptomyces triticiradicis</name>
    <dbReference type="NCBI Taxonomy" id="2651189"/>
    <lineage>
        <taxon>Bacteria</taxon>
        <taxon>Bacillati</taxon>
        <taxon>Actinomycetota</taxon>
        <taxon>Actinomycetes</taxon>
        <taxon>Kitasatosporales</taxon>
        <taxon>Streptomycetaceae</taxon>
        <taxon>Streptomyces</taxon>
    </lineage>
</organism>
<sequence length="63" mass="6980">MSRDPPRKIRSMPRFTGAADPLPNPAADRHPRRHKSQRPRGSLHGASGVLCTRQDSNLQPSDP</sequence>
<dbReference type="Proteomes" id="UP000442990">
    <property type="component" value="Unassembled WGS sequence"/>
</dbReference>
<evidence type="ECO:0000256" key="1">
    <source>
        <dbReference type="SAM" id="MobiDB-lite"/>
    </source>
</evidence>
<reference evidence="2 3" key="1">
    <citation type="submission" date="2019-09" db="EMBL/GenBank/DDBJ databases">
        <title>Isolation and identification of active actinomycetes.</title>
        <authorList>
            <person name="Yu Z."/>
            <person name="Han C."/>
            <person name="Yu B."/>
        </authorList>
    </citation>
    <scope>NUCLEOTIDE SEQUENCE [LARGE SCALE GENOMIC DNA]</scope>
    <source>
        <strain evidence="2 3">NEAU-H2</strain>
    </source>
</reference>
<evidence type="ECO:0000313" key="3">
    <source>
        <dbReference type="Proteomes" id="UP000442990"/>
    </source>
</evidence>
<dbReference type="AlphaFoldDB" id="A0A7J5D4V7"/>
<accession>A0A7J5D4V7</accession>
<name>A0A7J5D4V7_9ACTN</name>
<keyword evidence="3" id="KW-1185">Reference proteome</keyword>
<gene>
    <name evidence="2" type="ORF">F8144_40860</name>
</gene>
<feature type="compositionally biased region" description="Polar residues" evidence="1">
    <location>
        <begin position="53"/>
        <end position="63"/>
    </location>
</feature>
<evidence type="ECO:0000313" key="2">
    <source>
        <dbReference type="EMBL" id="KAB1977849.1"/>
    </source>
</evidence>